<accession>A0ABU7XIB6</accession>
<dbReference type="Proteomes" id="UP001350748">
    <property type="component" value="Unassembled WGS sequence"/>
</dbReference>
<evidence type="ECO:0000313" key="2">
    <source>
        <dbReference type="Proteomes" id="UP001350748"/>
    </source>
</evidence>
<sequence>MSFSQALKLAQRRGDGHSKISRDCDVLESAAARLRAAIEARTRKDRFAILTGIGRDLAILEGAFDEAAIVENAGAAEIVLNETAALEFACDEVDAPERAAAKNAVDERLNREKLSRSSFAARRSRRRIPLPWSAWPRSSFWRHFRRRQWSAAVRKNTPDRVIRPLAFRCGIGYVRNRPN</sequence>
<organism evidence="1 2">
    <name type="scientific">Methylocystis borbori</name>
    <dbReference type="NCBI Taxonomy" id="3118750"/>
    <lineage>
        <taxon>Bacteria</taxon>
        <taxon>Pseudomonadati</taxon>
        <taxon>Pseudomonadota</taxon>
        <taxon>Alphaproteobacteria</taxon>
        <taxon>Hyphomicrobiales</taxon>
        <taxon>Methylocystaceae</taxon>
        <taxon>Methylocystis</taxon>
    </lineage>
</organism>
<name>A0ABU7XIB6_9HYPH</name>
<protein>
    <submittedName>
        <fullName evidence="1">Uncharacterized protein</fullName>
    </submittedName>
</protein>
<reference evidence="1 2" key="1">
    <citation type="submission" date="2024-02" db="EMBL/GenBank/DDBJ databases">
        <authorList>
            <person name="Grouzdev D."/>
        </authorList>
    </citation>
    <scope>NUCLEOTIDE SEQUENCE [LARGE SCALE GENOMIC DNA]</scope>
    <source>
        <strain evidence="1 2">9N</strain>
    </source>
</reference>
<dbReference type="EMBL" id="JAZHYN010000032">
    <property type="protein sequence ID" value="MEF3367131.1"/>
    <property type="molecule type" value="Genomic_DNA"/>
</dbReference>
<keyword evidence="2" id="KW-1185">Reference proteome</keyword>
<comment type="caution">
    <text evidence="1">The sequence shown here is derived from an EMBL/GenBank/DDBJ whole genome shotgun (WGS) entry which is preliminary data.</text>
</comment>
<gene>
    <name evidence="1" type="ORF">V3H18_11360</name>
</gene>
<evidence type="ECO:0000313" key="1">
    <source>
        <dbReference type="EMBL" id="MEF3367131.1"/>
    </source>
</evidence>
<proteinExistence type="predicted"/>